<evidence type="ECO:0000313" key="3">
    <source>
        <dbReference type="Proteomes" id="UP000596739"/>
    </source>
</evidence>
<dbReference type="SUPFAM" id="SSF52518">
    <property type="entry name" value="Thiamin diphosphate-binding fold (THDP-binding)"/>
    <property type="match status" value="1"/>
</dbReference>
<dbReference type="InterPro" id="IPR051157">
    <property type="entry name" value="PDH/Transketolase"/>
</dbReference>
<dbReference type="Pfam" id="PF02780">
    <property type="entry name" value="Transketolase_C"/>
    <property type="match status" value="1"/>
</dbReference>
<accession>A0ABS1EK53</accession>
<dbReference type="CDD" id="cd07033">
    <property type="entry name" value="TPP_PYR_DXS_TK_like"/>
    <property type="match status" value="1"/>
</dbReference>
<dbReference type="Proteomes" id="UP000596739">
    <property type="component" value="Unassembled WGS sequence"/>
</dbReference>
<dbReference type="Pfam" id="PF02779">
    <property type="entry name" value="Transket_pyr"/>
    <property type="match status" value="1"/>
</dbReference>
<evidence type="ECO:0000259" key="1">
    <source>
        <dbReference type="SMART" id="SM00861"/>
    </source>
</evidence>
<dbReference type="InterPro" id="IPR009014">
    <property type="entry name" value="Transketo_C/PFOR_II"/>
</dbReference>
<comment type="caution">
    <text evidence="2">The sequence shown here is derived from an EMBL/GenBank/DDBJ whole genome shotgun (WGS) entry which is preliminary data.</text>
</comment>
<organism evidence="2 3">
    <name type="scientific">Clostridium yunnanense</name>
    <dbReference type="NCBI Taxonomy" id="2800325"/>
    <lineage>
        <taxon>Bacteria</taxon>
        <taxon>Bacillati</taxon>
        <taxon>Bacillota</taxon>
        <taxon>Clostridia</taxon>
        <taxon>Eubacteriales</taxon>
        <taxon>Clostridiaceae</taxon>
        <taxon>Clostridium</taxon>
    </lineage>
</organism>
<gene>
    <name evidence="2" type="ORF">JHL18_03630</name>
</gene>
<keyword evidence="3" id="KW-1185">Reference proteome</keyword>
<evidence type="ECO:0000313" key="2">
    <source>
        <dbReference type="EMBL" id="MBK1809729.1"/>
    </source>
</evidence>
<proteinExistence type="predicted"/>
<dbReference type="SMART" id="SM00861">
    <property type="entry name" value="Transket_pyr"/>
    <property type="match status" value="1"/>
</dbReference>
<reference evidence="3" key="1">
    <citation type="submission" date="2021-01" db="EMBL/GenBank/DDBJ databases">
        <title>Genome public.</title>
        <authorList>
            <person name="Liu C."/>
            <person name="Sun Q."/>
        </authorList>
    </citation>
    <scope>NUCLEOTIDE SEQUENCE [LARGE SCALE GENOMIC DNA]</scope>
    <source>
        <strain evidence="3">YIM B02505</strain>
    </source>
</reference>
<protein>
    <submittedName>
        <fullName evidence="2">Transketolase family protein</fullName>
    </submittedName>
</protein>
<dbReference type="Gene3D" id="3.40.50.970">
    <property type="match status" value="1"/>
</dbReference>
<dbReference type="EMBL" id="JAENHN010000010">
    <property type="protein sequence ID" value="MBK1809729.1"/>
    <property type="molecule type" value="Genomic_DNA"/>
</dbReference>
<dbReference type="InterPro" id="IPR005475">
    <property type="entry name" value="Transketolase-like_Pyr-bd"/>
</dbReference>
<dbReference type="Gene3D" id="3.40.50.920">
    <property type="match status" value="1"/>
</dbReference>
<feature type="domain" description="Transketolase-like pyrimidine-binding" evidence="1">
    <location>
        <begin position="3"/>
        <end position="167"/>
    </location>
</feature>
<dbReference type="InterPro" id="IPR033248">
    <property type="entry name" value="Transketolase_C"/>
</dbReference>
<name>A0ABS1EK53_9CLOT</name>
<dbReference type="PANTHER" id="PTHR43825:SF1">
    <property type="entry name" value="TRANSKETOLASE-LIKE PYRIMIDINE-BINDING DOMAIN-CONTAINING PROTEIN"/>
    <property type="match status" value="1"/>
</dbReference>
<dbReference type="RefSeq" id="WP_200266275.1">
    <property type="nucleotide sequence ID" value="NZ_JAENHN010000010.1"/>
</dbReference>
<dbReference type="InterPro" id="IPR029061">
    <property type="entry name" value="THDP-binding"/>
</dbReference>
<dbReference type="PANTHER" id="PTHR43825">
    <property type="entry name" value="PYRUVATE DEHYDROGENASE E1 COMPONENT"/>
    <property type="match status" value="1"/>
</dbReference>
<dbReference type="SUPFAM" id="SSF52922">
    <property type="entry name" value="TK C-terminal domain-like"/>
    <property type="match status" value="1"/>
</dbReference>
<sequence length="306" mass="32680">MNIATREAYGEALKELAPNEKIVVLDADLAKATKSIEFKKVAPERFLDMGIAEADMIGTAAGLATCGKIPFATTFAMFAAGRAFEQIRNSVAYPKLNVKIAVTHAGITVGEDGGSHQAIEDISLMRSIPNMVVLNPSDAVEAKKAVYAAVEYYGPVYIRFGRAATPVIHNENYEFKIGKGEILREGKDVLIIATGIMVAKALEAAETLSKENIEATVVNIASIKPLDTELIVSLAKKIGKVVTAEEHSIIGGLGSAVAEVLSEEYPAKLKRIGIKDVFGQSGTPDLLLEHYGLTPEAIVKAAKELK</sequence>